<dbReference type="InterPro" id="IPR001789">
    <property type="entry name" value="Sig_transdc_resp-reg_receiver"/>
</dbReference>
<evidence type="ECO:0000259" key="6">
    <source>
        <dbReference type="PROSITE" id="PS50110"/>
    </source>
</evidence>
<dbReference type="Gene3D" id="1.10.10.60">
    <property type="entry name" value="Homeodomain-like"/>
    <property type="match status" value="2"/>
</dbReference>
<feature type="domain" description="Response regulatory" evidence="6">
    <location>
        <begin position="1"/>
        <end position="55"/>
    </location>
</feature>
<dbReference type="InterPro" id="IPR018060">
    <property type="entry name" value="HTH_AraC"/>
</dbReference>
<dbReference type="Pfam" id="PF12833">
    <property type="entry name" value="HTH_18"/>
    <property type="match status" value="1"/>
</dbReference>
<dbReference type="PRINTS" id="PR00032">
    <property type="entry name" value="HTHARAC"/>
</dbReference>
<dbReference type="InterPro" id="IPR020449">
    <property type="entry name" value="Tscrpt_reg_AraC-type_HTH"/>
</dbReference>
<feature type="domain" description="HTH araC/xylS-type" evidence="5">
    <location>
        <begin position="368"/>
        <end position="465"/>
    </location>
</feature>
<proteinExistence type="predicted"/>
<dbReference type="EMBL" id="BDQX01000180">
    <property type="protein sequence ID" value="GBG08944.1"/>
    <property type="molecule type" value="Genomic_DNA"/>
</dbReference>
<dbReference type="PROSITE" id="PS01124">
    <property type="entry name" value="HTH_ARAC_FAMILY_2"/>
    <property type="match status" value="1"/>
</dbReference>
<dbReference type="Proteomes" id="UP000245202">
    <property type="component" value="Unassembled WGS sequence"/>
</dbReference>
<dbReference type="GO" id="GO:0003700">
    <property type="term" value="F:DNA-binding transcription factor activity"/>
    <property type="evidence" value="ECO:0007669"/>
    <property type="project" value="InterPro"/>
</dbReference>
<dbReference type="GO" id="GO:0043565">
    <property type="term" value="F:sequence-specific DNA binding"/>
    <property type="evidence" value="ECO:0007669"/>
    <property type="project" value="InterPro"/>
</dbReference>
<sequence>MVRELQESGTTAKVIFFSGYSEFEYARESMRLGAFDYVLKPFTVKQIEEVVLRAKAQIEEERAKKLDRLALERKLRESLPYLRQEYFRLLIRHEEQPARAADKWEFLGIDMEPRGFIAMAVQIDGLPEENSPMPVREVELSRFAVQNILEETLKKHVKGVLFREQSGPFVILVNDGDDPDVLALAEACRNNVSLYAKRDISIGIGGHADTIGEIAMSYAQARTALSYQFYFGSGSMIAYKDIERQVGMTPQYSPEKETELLYCLRSGNREGTERLLGDMFEECLRYPAPPDPDNLTNLFYGLAFAMYRVLAEKADPEQRRWLDERLVALKKGKYASTSELMDGVRELGLTGCDWMQKRQKNDAGQLIHQAIQYASERLGTDLSVQECAAAVHLSPSYFSNLFKKETGMTFMQHVTGARMEKAKKLLLEGMQVQDVTFELGYRDRPYFSELFKKHAGMTPTEFRSKYEGGGTE</sequence>
<evidence type="ECO:0000256" key="1">
    <source>
        <dbReference type="ARBA" id="ARBA00023015"/>
    </source>
</evidence>
<dbReference type="SUPFAM" id="SSF52172">
    <property type="entry name" value="CheY-like"/>
    <property type="match status" value="1"/>
</dbReference>
<comment type="caution">
    <text evidence="4">Lacks conserved residue(s) required for the propagation of feature annotation.</text>
</comment>
<dbReference type="SUPFAM" id="SSF46689">
    <property type="entry name" value="Homeodomain-like"/>
    <property type="match status" value="2"/>
</dbReference>
<dbReference type="PANTHER" id="PTHR43280">
    <property type="entry name" value="ARAC-FAMILY TRANSCRIPTIONAL REGULATOR"/>
    <property type="match status" value="1"/>
</dbReference>
<dbReference type="AlphaFoldDB" id="A0A2R5F032"/>
<dbReference type="Gene3D" id="3.40.50.2300">
    <property type="match status" value="1"/>
</dbReference>
<evidence type="ECO:0000313" key="7">
    <source>
        <dbReference type="EMBL" id="GBG08944.1"/>
    </source>
</evidence>
<dbReference type="PROSITE" id="PS00041">
    <property type="entry name" value="HTH_ARAC_FAMILY_1"/>
    <property type="match status" value="1"/>
</dbReference>
<dbReference type="PROSITE" id="PS50110">
    <property type="entry name" value="RESPONSE_REGULATORY"/>
    <property type="match status" value="1"/>
</dbReference>
<evidence type="ECO:0000259" key="5">
    <source>
        <dbReference type="PROSITE" id="PS01124"/>
    </source>
</evidence>
<dbReference type="SMART" id="SM00342">
    <property type="entry name" value="HTH_ARAC"/>
    <property type="match status" value="1"/>
</dbReference>
<dbReference type="InterPro" id="IPR041522">
    <property type="entry name" value="CdaR_GGDEF"/>
</dbReference>
<comment type="caution">
    <text evidence="7">The sequence shown here is derived from an EMBL/GenBank/DDBJ whole genome shotgun (WGS) entry which is preliminary data.</text>
</comment>
<dbReference type="InterPro" id="IPR011006">
    <property type="entry name" value="CheY-like_superfamily"/>
</dbReference>
<accession>A0A2R5F032</accession>
<evidence type="ECO:0000256" key="3">
    <source>
        <dbReference type="ARBA" id="ARBA00023163"/>
    </source>
</evidence>
<dbReference type="PANTHER" id="PTHR43280:SF2">
    <property type="entry name" value="HTH-TYPE TRANSCRIPTIONAL REGULATOR EXSA"/>
    <property type="match status" value="1"/>
</dbReference>
<reference evidence="7 8" key="1">
    <citation type="submission" date="2017-08" db="EMBL/GenBank/DDBJ databases">
        <title>Substantial Increase in Enzyme Production by Combined Drug-Resistance Mutations in Paenibacillus agaridevorans.</title>
        <authorList>
            <person name="Tanaka Y."/>
            <person name="Funane K."/>
            <person name="Hosaka T."/>
            <person name="Shiwa Y."/>
            <person name="Fujita N."/>
            <person name="Miyazaki T."/>
            <person name="Yoshikawa H."/>
            <person name="Murakami K."/>
            <person name="Kasahara K."/>
            <person name="Inaoka T."/>
            <person name="Hiraga Y."/>
            <person name="Ochi K."/>
        </authorList>
    </citation>
    <scope>NUCLEOTIDE SEQUENCE [LARGE SCALE GENOMIC DNA]</scope>
    <source>
        <strain evidence="7 8">T-3040</strain>
    </source>
</reference>
<dbReference type="Pfam" id="PF17853">
    <property type="entry name" value="GGDEF_2"/>
    <property type="match status" value="1"/>
</dbReference>
<evidence type="ECO:0000256" key="2">
    <source>
        <dbReference type="ARBA" id="ARBA00023125"/>
    </source>
</evidence>
<dbReference type="InterPro" id="IPR018062">
    <property type="entry name" value="HTH_AraC-typ_CS"/>
</dbReference>
<gene>
    <name evidence="7" type="ORF">PAT3040_03561</name>
</gene>
<dbReference type="GO" id="GO:0000160">
    <property type="term" value="P:phosphorelay signal transduction system"/>
    <property type="evidence" value="ECO:0007669"/>
    <property type="project" value="InterPro"/>
</dbReference>
<name>A0A2R5F032_9BACL</name>
<keyword evidence="2 7" id="KW-0238">DNA-binding</keyword>
<evidence type="ECO:0000313" key="8">
    <source>
        <dbReference type="Proteomes" id="UP000245202"/>
    </source>
</evidence>
<evidence type="ECO:0000256" key="4">
    <source>
        <dbReference type="PROSITE-ProRule" id="PRU00169"/>
    </source>
</evidence>
<organism evidence="7 8">
    <name type="scientific">Paenibacillus agaridevorans</name>
    <dbReference type="NCBI Taxonomy" id="171404"/>
    <lineage>
        <taxon>Bacteria</taxon>
        <taxon>Bacillati</taxon>
        <taxon>Bacillota</taxon>
        <taxon>Bacilli</taxon>
        <taxon>Bacillales</taxon>
        <taxon>Paenibacillaceae</taxon>
        <taxon>Paenibacillus</taxon>
    </lineage>
</organism>
<protein>
    <submittedName>
        <fullName evidence="7">DNA-binding response regulator</fullName>
    </submittedName>
</protein>
<dbReference type="InterPro" id="IPR009057">
    <property type="entry name" value="Homeodomain-like_sf"/>
</dbReference>
<keyword evidence="8" id="KW-1185">Reference proteome</keyword>
<keyword evidence="1" id="KW-0805">Transcription regulation</keyword>
<keyword evidence="3" id="KW-0804">Transcription</keyword>